<dbReference type="Pfam" id="PF25570">
    <property type="entry name" value="TPR_DENND3"/>
    <property type="match status" value="1"/>
</dbReference>
<dbReference type="InterPro" id="IPR043153">
    <property type="entry name" value="DENN_C"/>
</dbReference>
<evidence type="ECO:0000256" key="1">
    <source>
        <dbReference type="ARBA" id="ARBA00022658"/>
    </source>
</evidence>
<organism evidence="5 6">
    <name type="scientific">Pogonophryne albipinna</name>
    <dbReference type="NCBI Taxonomy" id="1090488"/>
    <lineage>
        <taxon>Eukaryota</taxon>
        <taxon>Metazoa</taxon>
        <taxon>Chordata</taxon>
        <taxon>Craniata</taxon>
        <taxon>Vertebrata</taxon>
        <taxon>Euteleostomi</taxon>
        <taxon>Actinopterygii</taxon>
        <taxon>Neopterygii</taxon>
        <taxon>Teleostei</taxon>
        <taxon>Neoteleostei</taxon>
        <taxon>Acanthomorphata</taxon>
        <taxon>Eupercaria</taxon>
        <taxon>Perciformes</taxon>
        <taxon>Notothenioidei</taxon>
        <taxon>Pogonophryne</taxon>
    </lineage>
</organism>
<dbReference type="PANTHER" id="PTHR12296:SF21">
    <property type="entry name" value="DENN DOMAIN-CONTAINING PROTEIN 3"/>
    <property type="match status" value="1"/>
</dbReference>
<evidence type="ECO:0000313" key="6">
    <source>
        <dbReference type="Proteomes" id="UP001219934"/>
    </source>
</evidence>
<evidence type="ECO:0000256" key="2">
    <source>
        <dbReference type="PROSITE-ProRule" id="PRU00221"/>
    </source>
</evidence>
<feature type="non-terminal residue" evidence="5">
    <location>
        <position position="1"/>
    </location>
</feature>
<feature type="region of interest" description="Disordered" evidence="3">
    <location>
        <begin position="507"/>
        <end position="578"/>
    </location>
</feature>
<feature type="repeat" description="WD" evidence="2">
    <location>
        <begin position="1048"/>
        <end position="1092"/>
    </location>
</feature>
<dbReference type="PROSITE" id="PS50082">
    <property type="entry name" value="WD_REPEATS_2"/>
    <property type="match status" value="1"/>
</dbReference>
<evidence type="ECO:0000259" key="4">
    <source>
        <dbReference type="PROSITE" id="PS50211"/>
    </source>
</evidence>
<dbReference type="InterPro" id="IPR037516">
    <property type="entry name" value="Tripartite_DENN"/>
</dbReference>
<dbReference type="InterPro" id="IPR015943">
    <property type="entry name" value="WD40/YVTN_repeat-like_dom_sf"/>
</dbReference>
<evidence type="ECO:0000256" key="3">
    <source>
        <dbReference type="SAM" id="MobiDB-lite"/>
    </source>
</evidence>
<dbReference type="InterPro" id="IPR011047">
    <property type="entry name" value="Quinoprotein_ADH-like_sf"/>
</dbReference>
<evidence type="ECO:0000313" key="5">
    <source>
        <dbReference type="EMBL" id="KAJ4927638.1"/>
    </source>
</evidence>
<dbReference type="PANTHER" id="PTHR12296">
    <property type="entry name" value="DENN DOMAIN-CONTAINING PROTEIN 4"/>
    <property type="match status" value="1"/>
</dbReference>
<keyword evidence="1" id="KW-0344">Guanine-nucleotide releasing factor</keyword>
<dbReference type="GO" id="GO:0031410">
    <property type="term" value="C:cytoplasmic vesicle"/>
    <property type="evidence" value="ECO:0007669"/>
    <property type="project" value="TreeGrafter"/>
</dbReference>
<feature type="region of interest" description="Disordered" evidence="3">
    <location>
        <begin position="80"/>
        <end position="105"/>
    </location>
</feature>
<dbReference type="SMART" id="SM00801">
    <property type="entry name" value="dDENN"/>
    <property type="match status" value="1"/>
</dbReference>
<name>A0AAD6AMT2_9TELE</name>
<protein>
    <recommendedName>
        <fullName evidence="4">UDENN domain-containing protein</fullName>
    </recommendedName>
</protein>
<feature type="compositionally biased region" description="Polar residues" evidence="3">
    <location>
        <begin position="92"/>
        <end position="105"/>
    </location>
</feature>
<feature type="compositionally biased region" description="Polar residues" evidence="3">
    <location>
        <begin position="550"/>
        <end position="568"/>
    </location>
</feature>
<dbReference type="SUPFAM" id="SSF50998">
    <property type="entry name" value="Quinoprotein alcohol dehydrogenase-like"/>
    <property type="match status" value="1"/>
</dbReference>
<dbReference type="Proteomes" id="UP001219934">
    <property type="component" value="Unassembled WGS sequence"/>
</dbReference>
<dbReference type="GO" id="GO:0005085">
    <property type="term" value="F:guanyl-nucleotide exchange factor activity"/>
    <property type="evidence" value="ECO:0007669"/>
    <property type="project" value="UniProtKB-KW"/>
</dbReference>
<dbReference type="InterPro" id="IPR001194">
    <property type="entry name" value="cDENN_dom"/>
</dbReference>
<accession>A0AAD6AMT2</accession>
<dbReference type="Pfam" id="PF02141">
    <property type="entry name" value="DENN"/>
    <property type="match status" value="1"/>
</dbReference>
<dbReference type="PROSITE" id="PS50211">
    <property type="entry name" value="DENN"/>
    <property type="match status" value="1"/>
</dbReference>
<dbReference type="InterPro" id="IPR005112">
    <property type="entry name" value="dDENN_dom"/>
</dbReference>
<dbReference type="SMART" id="SM00320">
    <property type="entry name" value="WD40"/>
    <property type="match status" value="3"/>
</dbReference>
<reference evidence="5" key="1">
    <citation type="submission" date="2022-11" db="EMBL/GenBank/DDBJ databases">
        <title>Chromosome-level genome of Pogonophryne albipinna.</title>
        <authorList>
            <person name="Jo E."/>
        </authorList>
    </citation>
    <scope>NUCLEOTIDE SEQUENCE</scope>
    <source>
        <strain evidence="5">SGF0006</strain>
        <tissue evidence="5">Muscle</tissue>
    </source>
</reference>
<dbReference type="Gene3D" id="3.30.450.200">
    <property type="match status" value="1"/>
</dbReference>
<gene>
    <name evidence="5" type="ORF">JOQ06_015445</name>
</gene>
<dbReference type="EMBL" id="JAPTMU010000018">
    <property type="protein sequence ID" value="KAJ4927638.1"/>
    <property type="molecule type" value="Genomic_DNA"/>
</dbReference>
<dbReference type="Gene3D" id="3.40.50.11500">
    <property type="match status" value="1"/>
</dbReference>
<comment type="caution">
    <text evidence="5">The sequence shown here is derived from an EMBL/GenBank/DDBJ whole genome shotgun (WGS) entry which is preliminary data.</text>
</comment>
<dbReference type="AlphaFoldDB" id="A0AAD6AMT2"/>
<keyword evidence="2" id="KW-0853">WD repeat</keyword>
<sequence>MAELPSGLLEACVVVGAPSDKLRDIYQLHQQSNLSELPLLEAEVLQVHAPPFVSKDTNPSQLIGPAFSRVQRRRSFIKKKKRDRAPEVLPNGETTNRSEASSGTEDISVPKDLDLIALPQLCFPGGLQLTNEPREDSYHFLVFTDLFGNRSHGVVVQYYRAVQSCQEGSVHNGHRWNSSKSRLYTPFAVCVISKSPYYNALKDCLSCLLVQLRPARQADFEETIKEFSAKLSLVPLPPPGQLHVSFSLRPLHVFLPSKEDQDSPLIDIDLHLPLLCFTHTTLLQVLSYLLQEQRLVFFSADWARLTLFAESLLLYLQQPYVPVLAGGMLDFLMAPTAFLMGCHISHFEEVAAETEELILVNVDDGIIQSSWAENIDLPAIPLAAAESFMARAECLQLHYDLELCHLGAGTDVNALRSQRREWQTRLNTQIQNIALELVVNIFRDVQDFLNHEHRVFNSEEFLRTREPADLIFYKKVLETHIFHTFLRDRLNRKPDTFSRMEQITRNRSARNRAMTESPRRPLMSDLSRTGYSSYTSPRDRLSKRLGASLPNLQQPANDTGTPISSTRPASLRKMSPDVGLKSPQKVVKVFRLPEFPPPLAYHYVQNYYSDMVSSLGKAINATLPEEAALLARYHYLRGLVNTVSNRRLDALEDFQSLYKTDSDIFPSQMVKSVVDSLPEAERLQADRRPELKRLISRLKRDQERERALNGNGQEHDSIKRFQLPKKYMHLEEFVKCVQESGIVKDQGTIHRLFDALTVGHQKQVGPELFRVFYTIWKETEAEAQEVCLPASVSEHIGPSECVFKLSSSVKTSRGVGKIAMTQRRLFLLTDGRPGYVEVAQYRDLEEVKVSSAPFLLLRIPSLKLRVQGRKETFEANLKTETELWNLMVKEMWAGRNMADQHKDPQYMQQALTNALLMDAVVGSLQSSKAIYAASKLAHFDRIKTEVPMMVPKTTAETLKHKINPSLELAAPQAVDVLLYTPGQLWVSVSVGKVMVFDASSWSLTHTCHVGNARLNCMLGVDKDQVWVGSEDSVIYIISMVAMVCNRQLTDHRSEVTGLALDRDKQSQKVAYSCSAEGSVMVWDVSTLQVKRHFRLSCDRLLSVYSCNGTLWCCSRDNIMEVWRNGSLKHRLNLPEQQKGSTATFSSILLLPE</sequence>
<dbReference type="InterPro" id="IPR051696">
    <property type="entry name" value="DENN_Domain_GEFs"/>
</dbReference>
<dbReference type="SMART" id="SM00799">
    <property type="entry name" value="DENN"/>
    <property type="match status" value="1"/>
</dbReference>
<dbReference type="GO" id="GO:0032483">
    <property type="term" value="P:regulation of Rab protein signal transduction"/>
    <property type="evidence" value="ECO:0007669"/>
    <property type="project" value="TreeGrafter"/>
</dbReference>
<dbReference type="Gene3D" id="2.130.10.10">
    <property type="entry name" value="YVTN repeat-like/Quinoprotein amine dehydrogenase"/>
    <property type="match status" value="1"/>
</dbReference>
<dbReference type="InterPro" id="IPR001680">
    <property type="entry name" value="WD40_rpt"/>
</dbReference>
<dbReference type="InterPro" id="IPR057977">
    <property type="entry name" value="TPR_DENND3"/>
</dbReference>
<proteinExistence type="predicted"/>
<feature type="domain" description="UDENN" evidence="4">
    <location>
        <begin position="75"/>
        <end position="496"/>
    </location>
</feature>
<keyword evidence="6" id="KW-1185">Reference proteome</keyword>
<feature type="compositionally biased region" description="Polar residues" evidence="3">
    <location>
        <begin position="526"/>
        <end position="536"/>
    </location>
</feature>